<keyword evidence="2" id="KW-1185">Reference proteome</keyword>
<proteinExistence type="predicted"/>
<dbReference type="Proteomes" id="UP000549250">
    <property type="component" value="Unassembled WGS sequence"/>
</dbReference>
<dbReference type="RefSeq" id="WP_183166820.1">
    <property type="nucleotide sequence ID" value="NZ_JACHXI010000010.1"/>
</dbReference>
<dbReference type="AlphaFoldDB" id="A0A839T4I2"/>
<sequence>MDLINEADAFFWRILVCHKHPFSARLHFLVPENTGVVLPEPLPRLAVIAECGQDTVIQCHPSAALCSFQEIMGIKQTLEIVSDFDLLMEVPGHLVSIYLAALSGHDLFEPPEGTCWVELLQCVERPWLDREILRRAYEVLMG</sequence>
<comment type="caution">
    <text evidence="1">The sequence shown here is derived from an EMBL/GenBank/DDBJ whole genome shotgun (WGS) entry which is preliminary data.</text>
</comment>
<evidence type="ECO:0000313" key="2">
    <source>
        <dbReference type="Proteomes" id="UP000549250"/>
    </source>
</evidence>
<reference evidence="1 2" key="1">
    <citation type="submission" date="2020-08" db="EMBL/GenBank/DDBJ databases">
        <title>Genomic Encyclopedia of Type Strains, Phase III (KMG-III): the genomes of soil and plant-associated and newly described type strains.</title>
        <authorList>
            <person name="Whitman W."/>
        </authorList>
    </citation>
    <scope>NUCLEOTIDE SEQUENCE [LARGE SCALE GENOMIC DNA]</scope>
    <source>
        <strain evidence="1 2">CECT 4462</strain>
    </source>
</reference>
<organism evidence="1 2">
    <name type="scientific">Azomonas macrocytogenes</name>
    <name type="common">Azotobacter macrocytogenes</name>
    <dbReference type="NCBI Taxonomy" id="69962"/>
    <lineage>
        <taxon>Bacteria</taxon>
        <taxon>Pseudomonadati</taxon>
        <taxon>Pseudomonadota</taxon>
        <taxon>Gammaproteobacteria</taxon>
        <taxon>Pseudomonadales</taxon>
        <taxon>Pseudomonadaceae</taxon>
        <taxon>Azomonas</taxon>
    </lineage>
</organism>
<protein>
    <submittedName>
        <fullName evidence="1">Uncharacterized protein</fullName>
    </submittedName>
</protein>
<name>A0A839T4I2_AZOMA</name>
<accession>A0A839T4I2</accession>
<evidence type="ECO:0000313" key="1">
    <source>
        <dbReference type="EMBL" id="MBB3103909.1"/>
    </source>
</evidence>
<dbReference type="EMBL" id="JACHXI010000010">
    <property type="protein sequence ID" value="MBB3103909.1"/>
    <property type="molecule type" value="Genomic_DNA"/>
</dbReference>
<gene>
    <name evidence="1" type="ORF">FHR87_002319</name>
</gene>